<dbReference type="PANTHER" id="PTHR42734:SF17">
    <property type="entry name" value="METAL TRANSPORT SYSTEM ATP-BINDING PROTEIN TM_0124-RELATED"/>
    <property type="match status" value="1"/>
</dbReference>
<keyword evidence="2" id="KW-0813">Transport</keyword>
<evidence type="ECO:0000259" key="5">
    <source>
        <dbReference type="PROSITE" id="PS50893"/>
    </source>
</evidence>
<proteinExistence type="inferred from homology"/>
<gene>
    <name evidence="6" type="ORF">COS55_01610</name>
</gene>
<evidence type="ECO:0000313" key="7">
    <source>
        <dbReference type="Proteomes" id="UP000230399"/>
    </source>
</evidence>
<dbReference type="PANTHER" id="PTHR42734">
    <property type="entry name" value="METAL TRANSPORT SYSTEM ATP-BINDING PROTEIN TM_0124-RELATED"/>
    <property type="match status" value="1"/>
</dbReference>
<evidence type="ECO:0000256" key="2">
    <source>
        <dbReference type="ARBA" id="ARBA00022448"/>
    </source>
</evidence>
<dbReference type="SUPFAM" id="SSF52540">
    <property type="entry name" value="P-loop containing nucleoside triphosphate hydrolases"/>
    <property type="match status" value="1"/>
</dbReference>
<dbReference type="InterPro" id="IPR003439">
    <property type="entry name" value="ABC_transporter-like_ATP-bd"/>
</dbReference>
<keyword evidence="3" id="KW-0547">Nucleotide-binding</keyword>
<reference evidence="7" key="1">
    <citation type="submission" date="2017-09" db="EMBL/GenBank/DDBJ databases">
        <title>Depth-based differentiation of microbial function through sediment-hosted aquifers and enrichment of novel symbionts in the deep terrestrial subsurface.</title>
        <authorList>
            <person name="Probst A.J."/>
            <person name="Ladd B."/>
            <person name="Jarett J.K."/>
            <person name="Geller-Mcgrath D.E."/>
            <person name="Sieber C.M.K."/>
            <person name="Emerson J.B."/>
            <person name="Anantharaman K."/>
            <person name="Thomas B.C."/>
            <person name="Malmstrom R."/>
            <person name="Stieglmeier M."/>
            <person name="Klingl A."/>
            <person name="Woyke T."/>
            <person name="Ryan C.M."/>
            <person name="Banfield J.F."/>
        </authorList>
    </citation>
    <scope>NUCLEOTIDE SEQUENCE [LARGE SCALE GENOMIC DNA]</scope>
</reference>
<comment type="caution">
    <text evidence="6">The sequence shown here is derived from an EMBL/GenBank/DDBJ whole genome shotgun (WGS) entry which is preliminary data.</text>
</comment>
<name>A0A2M7BEL7_9BACT</name>
<evidence type="ECO:0000256" key="4">
    <source>
        <dbReference type="ARBA" id="ARBA00022840"/>
    </source>
</evidence>
<dbReference type="PROSITE" id="PS50893">
    <property type="entry name" value="ABC_TRANSPORTER_2"/>
    <property type="match status" value="1"/>
</dbReference>
<dbReference type="InterPro" id="IPR003593">
    <property type="entry name" value="AAA+_ATPase"/>
</dbReference>
<protein>
    <submittedName>
        <fullName evidence="6">ABC transporter ATP-binding protein</fullName>
    </submittedName>
</protein>
<dbReference type="Gene3D" id="3.40.50.300">
    <property type="entry name" value="P-loop containing nucleotide triphosphate hydrolases"/>
    <property type="match status" value="1"/>
</dbReference>
<accession>A0A2M7BEL7</accession>
<dbReference type="GO" id="GO:0016887">
    <property type="term" value="F:ATP hydrolysis activity"/>
    <property type="evidence" value="ECO:0007669"/>
    <property type="project" value="InterPro"/>
</dbReference>
<dbReference type="AlphaFoldDB" id="A0A2M7BEL7"/>
<evidence type="ECO:0000256" key="3">
    <source>
        <dbReference type="ARBA" id="ARBA00022741"/>
    </source>
</evidence>
<dbReference type="EMBL" id="PEVD01000023">
    <property type="protein sequence ID" value="PIV01519.1"/>
    <property type="molecule type" value="Genomic_DNA"/>
</dbReference>
<keyword evidence="4 6" id="KW-0067">ATP-binding</keyword>
<feature type="domain" description="ABC transporter" evidence="5">
    <location>
        <begin position="5"/>
        <end position="224"/>
    </location>
</feature>
<dbReference type="InterPro" id="IPR050153">
    <property type="entry name" value="Metal_Ion_Import_ABC"/>
</dbReference>
<comment type="similarity">
    <text evidence="1">Belongs to the ABC transporter superfamily.</text>
</comment>
<dbReference type="GO" id="GO:0005524">
    <property type="term" value="F:ATP binding"/>
    <property type="evidence" value="ECO:0007669"/>
    <property type="project" value="UniProtKB-KW"/>
</dbReference>
<dbReference type="InterPro" id="IPR027417">
    <property type="entry name" value="P-loop_NTPase"/>
</dbReference>
<evidence type="ECO:0000256" key="1">
    <source>
        <dbReference type="ARBA" id="ARBA00005417"/>
    </source>
</evidence>
<dbReference type="Pfam" id="PF00005">
    <property type="entry name" value="ABC_tran"/>
    <property type="match status" value="1"/>
</dbReference>
<sequence>MNTLLEVKNLNVNLDEERIIENLSFQITRGEFLTVLGSNGAGKTVLLRTLLGFLPYEGSITWHQKPKIGYLPQGLNQLKVKDFPLTVQDFFALKNPTPDLEEITTFLHLVGLEKDILLKTAGNLSGGQFQRMLVAWTLVSHPNVLFFDEPTTGIDIGGGETIYSLLRTIWEKEKLTIFLVTHDLNIVYKHSTNVLCLNRKGHHCFGAAKEILNPEMLEKVFGTEIKFYEHH</sequence>
<dbReference type="Proteomes" id="UP000230399">
    <property type="component" value="Unassembled WGS sequence"/>
</dbReference>
<organism evidence="6 7">
    <name type="scientific">Candidatus Shapirobacteria bacterium CG03_land_8_20_14_0_80_40_19</name>
    <dbReference type="NCBI Taxonomy" id="1974880"/>
    <lineage>
        <taxon>Bacteria</taxon>
        <taxon>Candidatus Shapironibacteriota</taxon>
    </lineage>
</organism>
<evidence type="ECO:0000313" key="6">
    <source>
        <dbReference type="EMBL" id="PIV01519.1"/>
    </source>
</evidence>
<dbReference type="SMART" id="SM00382">
    <property type="entry name" value="AAA"/>
    <property type="match status" value="1"/>
</dbReference>